<name>A0A090WW63_9FLAO</name>
<dbReference type="EMBL" id="BBNU01000015">
    <property type="protein sequence ID" value="GAL81375.1"/>
    <property type="molecule type" value="Genomic_DNA"/>
</dbReference>
<organism evidence="1 2">
    <name type="scientific">Algibacter lectus</name>
    <dbReference type="NCBI Taxonomy" id="221126"/>
    <lineage>
        <taxon>Bacteria</taxon>
        <taxon>Pseudomonadati</taxon>
        <taxon>Bacteroidota</taxon>
        <taxon>Flavobacteriia</taxon>
        <taxon>Flavobacteriales</taxon>
        <taxon>Flavobacteriaceae</taxon>
        <taxon>Algibacter</taxon>
    </lineage>
</organism>
<accession>A0A090WW63</accession>
<evidence type="ECO:0000313" key="1">
    <source>
        <dbReference type="EMBL" id="GAL81375.1"/>
    </source>
</evidence>
<protein>
    <submittedName>
        <fullName evidence="1">Recombination inhibitory protein MutS2</fullName>
    </submittedName>
</protein>
<proteinExistence type="predicted"/>
<gene>
    <name evidence="1" type="ORF">JCM19274_2451</name>
</gene>
<evidence type="ECO:0000313" key="2">
    <source>
        <dbReference type="Proteomes" id="UP000029643"/>
    </source>
</evidence>
<dbReference type="Proteomes" id="UP000029643">
    <property type="component" value="Unassembled WGS sequence"/>
</dbReference>
<comment type="caution">
    <text evidence="1">The sequence shown here is derived from an EMBL/GenBank/DDBJ whole genome shotgun (WGS) entry which is preliminary data.</text>
</comment>
<dbReference type="AlphaFoldDB" id="A0A090WW63"/>
<sequence>MEDGRAVGTVDKIEKNKAVVNYGIFTTNVSIDQLELVEHIKK</sequence>
<reference evidence="1 2" key="1">
    <citation type="journal article" date="2014" name="Genome Announc.">
        <title>Draft Genome Sequences of Marine Flavobacterium Algibacter lectus Strains SS8 and NR4.</title>
        <authorList>
            <person name="Takatani N."/>
            <person name="Nakanishi M."/>
            <person name="Meirelles P."/>
            <person name="Mino S."/>
            <person name="Suda W."/>
            <person name="Oshima K."/>
            <person name="Hattori M."/>
            <person name="Ohkuma M."/>
            <person name="Hosokawa M."/>
            <person name="Miyashita K."/>
            <person name="Thompson F.L."/>
            <person name="Niwa A."/>
            <person name="Sawabe T."/>
            <person name="Sawabe T."/>
        </authorList>
    </citation>
    <scope>NUCLEOTIDE SEQUENCE [LARGE SCALE GENOMIC DNA]</scope>
    <source>
        <strain evidence="2">JCM19274</strain>
    </source>
</reference>